<feature type="domain" description="F-box" evidence="1">
    <location>
        <begin position="4"/>
        <end position="49"/>
    </location>
</feature>
<reference evidence="2" key="1">
    <citation type="submission" date="2022-06" db="EMBL/GenBank/DDBJ databases">
        <title>Complete genome sequences of two strains of the flax pathogen Septoria linicola.</title>
        <authorList>
            <person name="Lapalu N."/>
            <person name="Simon A."/>
            <person name="Demenou B."/>
            <person name="Paumier D."/>
            <person name="Guillot M.-P."/>
            <person name="Gout L."/>
            <person name="Valade R."/>
        </authorList>
    </citation>
    <scope>NUCLEOTIDE SEQUENCE</scope>
    <source>
        <strain evidence="2">SE15195</strain>
    </source>
</reference>
<proteinExistence type="predicted"/>
<keyword evidence="3" id="KW-1185">Reference proteome</keyword>
<name>A0A9Q9AUI2_9PEZI</name>
<sequence>MPTLKLLQQLPSELLQDILELLERPALVNLTSSSKWCYDVAIGHIWREVELVDCKTEHFNENAEDRSFFDDHDDTPLIRKLFLLATKPWLAAQVQVLTHRCHLPNPAIFNELPTNTFSAQTLSTDPRTIELARLAVQNMKKVHTLRIVLGHPHLTDALLRCFFDERRNVSDYTRVRRLWLENCRISAGLDYDIPWHPYGLPLKLDFTGLESVRFRRLPMRPGPLSNQAYALHMSYSRGGERRSLQDGMGGRYEASAINVLDELKAGWTNWVRNDQGWTDIRNATEDPLFVLYATAHDFDERIYAALASQIKLPEEIAALGALSRCRRARMAYRGHLLDMSPEDLVDAEVPAVLRRCHLEKRPSANTALSMLRDASRTLTSLNFDWVMSAPLGAVWPARESSLYQRWVGMYFSLFSCRFPKLRSFQMRNCVVPHTSLPVGLFLLDSCTVFQGSDFEQLSGSESDSGPAALAPLAFMEAHPELQCLAWPMSSFFSNNSSSVEVKQRVDRVLKNLARNLVDLRIDTRFSENGEPFSGEDSLGDDGERVRRKRFIAELASELKSLESIKIEGGMPRDERREIVRALHSCPLQKIVTIGISSPTGNTWGQDGVDVVGLIDEHDRSNMEAEDKHIVYALGPSKLIQPADQFAPQYGWDAQPPMLHTLASYHAESVRELKFCGWKGSPILLSPTPITTPLLAPLKHFHKLESLIISLWLTTLFEGEPRDHEVISYWTDSRSPSSTALVLILDEEPEDGWDKELKTKYAPNALAWTVMNFLGPLLSEEAKARTGGVHVRASFSLGDWGGIFDLDLWIGKGSMNSDVCLAFKGPREELEQERRREKLNARRWF</sequence>
<evidence type="ECO:0000259" key="1">
    <source>
        <dbReference type="PROSITE" id="PS50181"/>
    </source>
</evidence>
<protein>
    <submittedName>
        <fullName evidence="2">F-box domain-containing protein</fullName>
    </submittedName>
</protein>
<dbReference type="OrthoDB" id="47801at2759"/>
<evidence type="ECO:0000313" key="3">
    <source>
        <dbReference type="Proteomes" id="UP001056384"/>
    </source>
</evidence>
<dbReference type="Proteomes" id="UP001056384">
    <property type="component" value="Chromosome 3"/>
</dbReference>
<evidence type="ECO:0000313" key="2">
    <source>
        <dbReference type="EMBL" id="USW50951.1"/>
    </source>
</evidence>
<accession>A0A9Q9AUI2</accession>
<dbReference type="EMBL" id="CP099420">
    <property type="protein sequence ID" value="USW50951.1"/>
    <property type="molecule type" value="Genomic_DNA"/>
</dbReference>
<organism evidence="2 3">
    <name type="scientific">Septoria linicola</name>
    <dbReference type="NCBI Taxonomy" id="215465"/>
    <lineage>
        <taxon>Eukaryota</taxon>
        <taxon>Fungi</taxon>
        <taxon>Dikarya</taxon>
        <taxon>Ascomycota</taxon>
        <taxon>Pezizomycotina</taxon>
        <taxon>Dothideomycetes</taxon>
        <taxon>Dothideomycetidae</taxon>
        <taxon>Mycosphaerellales</taxon>
        <taxon>Mycosphaerellaceae</taxon>
        <taxon>Septoria</taxon>
    </lineage>
</organism>
<dbReference type="InterPro" id="IPR001810">
    <property type="entry name" value="F-box_dom"/>
</dbReference>
<gene>
    <name evidence="2" type="ORF">Slin15195_G042700</name>
</gene>
<dbReference type="PROSITE" id="PS50181">
    <property type="entry name" value="FBOX"/>
    <property type="match status" value="1"/>
</dbReference>
<dbReference type="AlphaFoldDB" id="A0A9Q9AUI2"/>